<dbReference type="OrthoDB" id="85381at2157"/>
<name>F6D3S1_METPW</name>
<keyword evidence="5" id="KW-1185">Reference proteome</keyword>
<keyword evidence="2 3" id="KW-0067">ATP-binding</keyword>
<reference evidence="4 5" key="1">
    <citation type="journal article" date="2014" name="Int. J. Syst. Evol. Microbiol.">
        <title>Methanobacterium paludis sp. nov. and a novel strain of Methanobacterium lacus isolated from northern peatlands.</title>
        <authorList>
            <person name="Cadillo-Quiroz H."/>
            <person name="Brauer S.L."/>
            <person name="Goodson N."/>
            <person name="Yavitt J.B."/>
            <person name="Zinder S.H."/>
        </authorList>
    </citation>
    <scope>NUCLEOTIDE SEQUENCE [LARGE SCALE GENOMIC DNA]</scope>
    <source>
        <strain evidence="5">DSM 25820 / JCM 18151 / SWAN1</strain>
    </source>
</reference>
<dbReference type="SUPFAM" id="SSF52540">
    <property type="entry name" value="P-loop containing nucleoside triphosphate hydrolases"/>
    <property type="match status" value="1"/>
</dbReference>
<dbReference type="InterPro" id="IPR027417">
    <property type="entry name" value="P-loop_NTPase"/>
</dbReference>
<evidence type="ECO:0000256" key="3">
    <source>
        <dbReference type="HAMAP-Rule" id="MF_01111"/>
    </source>
</evidence>
<evidence type="ECO:0000313" key="4">
    <source>
        <dbReference type="EMBL" id="AEG18065.1"/>
    </source>
</evidence>
<dbReference type="AlphaFoldDB" id="F6D3S1"/>
<dbReference type="GeneID" id="10668547"/>
<accession>F6D3S1</accession>
<dbReference type="RefSeq" id="WP_013825567.1">
    <property type="nucleotide sequence ID" value="NC_015574.1"/>
</dbReference>
<dbReference type="HOGENOM" id="CLU_096329_1_0_2"/>
<dbReference type="GO" id="GO:0005524">
    <property type="term" value="F:ATP binding"/>
    <property type="evidence" value="ECO:0007669"/>
    <property type="project" value="UniProtKB-UniRule"/>
</dbReference>
<dbReference type="EMBL" id="CP002772">
    <property type="protein sequence ID" value="AEG18065.1"/>
    <property type="molecule type" value="Genomic_DNA"/>
</dbReference>
<dbReference type="STRING" id="868131.MSWAN_1044"/>
<sequence length="194" mass="22017">MKVIGVTGLPGSGKSVVSRVAKNLKIPVVRMGDVIRNEAKKRNLTSGEMAVKLREEYGEFVVAERCVSTVKRLDKNRKKAKDKGSNSRPRIYMIEGIRSPYEVEIFEKNFRDFKVIAVHSTPKTRFKRVQKRNRADDSGKVSEFQRRDKRELKFGIGDVIATADYMVVNEGPAKKLKSVVRGILKNEMQNDSQS</sequence>
<dbReference type="HAMAP" id="MF_01111">
    <property type="entry name" value="UPF0200"/>
    <property type="match status" value="1"/>
</dbReference>
<dbReference type="Gene3D" id="3.40.50.300">
    <property type="entry name" value="P-loop containing nucleotide triphosphate hydrolases"/>
    <property type="match status" value="1"/>
</dbReference>
<evidence type="ECO:0000313" key="5">
    <source>
        <dbReference type="Proteomes" id="UP000009231"/>
    </source>
</evidence>
<dbReference type="eggNOG" id="arCOG01045">
    <property type="taxonomic scope" value="Archaea"/>
</dbReference>
<dbReference type="PANTHER" id="PTHR41930">
    <property type="entry name" value="UPF0200 PROTEIN MJ1399"/>
    <property type="match status" value="1"/>
</dbReference>
<dbReference type="Proteomes" id="UP000009231">
    <property type="component" value="Chromosome"/>
</dbReference>
<dbReference type="Pfam" id="PF13207">
    <property type="entry name" value="AAA_17"/>
    <property type="match status" value="1"/>
</dbReference>
<feature type="binding site" evidence="3">
    <location>
        <begin position="8"/>
        <end position="15"/>
    </location>
    <ligand>
        <name>ATP</name>
        <dbReference type="ChEBI" id="CHEBI:30616"/>
    </ligand>
</feature>
<evidence type="ECO:0000256" key="2">
    <source>
        <dbReference type="ARBA" id="ARBA00022840"/>
    </source>
</evidence>
<gene>
    <name evidence="4" type="ordered locus">MSWAN_1044</name>
</gene>
<dbReference type="PANTHER" id="PTHR41930:SF1">
    <property type="entry name" value="DEPHOSPHO-COA KINASE"/>
    <property type="match status" value="1"/>
</dbReference>
<protein>
    <recommendedName>
        <fullName evidence="3">UPF0200 protein MSWAN_1044</fullName>
    </recommendedName>
</protein>
<organism evidence="4 5">
    <name type="scientific">Methanobacterium paludis (strain DSM 25820 / JCM 18151 / SWAN1)</name>
    <dbReference type="NCBI Taxonomy" id="868131"/>
    <lineage>
        <taxon>Archaea</taxon>
        <taxon>Methanobacteriati</taxon>
        <taxon>Methanobacteriota</taxon>
        <taxon>Methanomada group</taxon>
        <taxon>Methanobacteria</taxon>
        <taxon>Methanobacteriales</taxon>
        <taxon>Methanobacteriaceae</taxon>
        <taxon>Methanobacterium</taxon>
    </lineage>
</organism>
<dbReference type="KEGG" id="mew:MSWAN_1044"/>
<dbReference type="InterPro" id="IPR022970">
    <property type="entry name" value="NTP_hydrolase-rel"/>
</dbReference>
<evidence type="ECO:0000256" key="1">
    <source>
        <dbReference type="ARBA" id="ARBA00022741"/>
    </source>
</evidence>
<comment type="similarity">
    <text evidence="3">Belongs to the UPF0200 family.</text>
</comment>
<proteinExistence type="inferred from homology"/>
<keyword evidence="1 3" id="KW-0547">Nucleotide-binding</keyword>